<feature type="region of interest" description="Disordered" evidence="1">
    <location>
        <begin position="114"/>
        <end position="163"/>
    </location>
</feature>
<proteinExistence type="predicted"/>
<evidence type="ECO:0000256" key="1">
    <source>
        <dbReference type="SAM" id="MobiDB-lite"/>
    </source>
</evidence>
<feature type="region of interest" description="Disordered" evidence="1">
    <location>
        <begin position="882"/>
        <end position="903"/>
    </location>
</feature>
<dbReference type="EMBL" id="CDMZ01000833">
    <property type="protein sequence ID" value="CEM22375.1"/>
    <property type="molecule type" value="Genomic_DNA"/>
</dbReference>
<sequence>MSSSPSQSEERRLLDYEKKYLSLSKQKENNPRLSQESGKVSYRPALKYLDVAISARARINALQDGDPNFLSDQMVQLLYYRSRLLLKANLFENAREQIENLLHKIRQKFPQKAKVEAGDSSHGPFHVQTGRDDSMGTRSGHKDAGEDMRKQRESRSAFAKKRNALLPSSPLAKRAREEAASRLANVKEKIRQIVRESKGMYARDLEDNKESGGVGGGRAGSSEGEEKKQGASVLLASSLAFLCRESDIVFEKYLSTLTEAEAGKGEEDSLKETRDIVRTLKELRKEEKDRWALGKKTEGGVKGLPWAGRLSDPVCVPPFWHHNFEASVWKAPPLQESVVFPLPSLGVRGGGAAPLENLEIRKEADAFLSSLCPPEEPPWEVSVTGESVWRVLPCGVIERDETLPCQERVLKARGEYEKKRGGPLSLSERVDKFERLREASAERWKELDEKRKKPWEECLRVISVDLETAERHFKVNGDSREALEDVLSRWKVGPSFGEVEEKYFFVDYEKVLEELHKQALKGFFKPKEDANFPSSPPVFFPRDASISSDQERHNQSTHSSFPGEWDDLLPLFEENKKEKERDNFDSSSPKTERDPDLSDQEDDNSSDQTSGDSESSEVYWSVEELIGLVKNIQSDRQEKIAYYSRRRSSTFPVSQPSHRLSETPRLPSRPRETTEGEKGNPNTGPSGVCIQHSSLIISQTTAATRQGPLMDSLSLSLSLSVSVSQNVSYVLPAVGSESVVIEEGKAEVQGDGDGEGGGSFVGLSVLKEKTAKIGGEGENDSSTLPKEGTANAQTGGEGASTAVLKNTVAADSHESPRVDSVVCLPSFLTERLLLFEKDEQIRMQRERVERDRKLKKEEKEAFVVAGRDLILVMRVSPLFSADGKTTADTRSSCPPDDREGLMKSETEPFPAEEGCPSLTHLPPLTRTSSGFLVVSGQSFDLVEERMRTRDEEGQKRGAIRTDRKVERRGEAPEERGGSCCDDN</sequence>
<feature type="compositionally biased region" description="Low complexity" evidence="1">
    <location>
        <begin position="606"/>
        <end position="617"/>
    </location>
</feature>
<evidence type="ECO:0000313" key="2">
    <source>
        <dbReference type="EMBL" id="CEM22375.1"/>
    </source>
</evidence>
<feature type="compositionally biased region" description="Basic and acidic residues" evidence="1">
    <location>
        <begin position="201"/>
        <end position="210"/>
    </location>
</feature>
<protein>
    <submittedName>
        <fullName evidence="2">Uncharacterized protein</fullName>
    </submittedName>
</protein>
<feature type="compositionally biased region" description="Polar residues" evidence="1">
    <location>
        <begin position="649"/>
        <end position="658"/>
    </location>
</feature>
<feature type="region of interest" description="Disordered" evidence="1">
    <location>
        <begin position="201"/>
        <end position="227"/>
    </location>
</feature>
<feature type="region of interest" description="Disordered" evidence="1">
    <location>
        <begin position="534"/>
        <end position="617"/>
    </location>
</feature>
<feature type="compositionally biased region" description="Basic and acidic residues" evidence="1">
    <location>
        <begin position="129"/>
        <end position="155"/>
    </location>
</feature>
<organism evidence="2">
    <name type="scientific">Chromera velia CCMP2878</name>
    <dbReference type="NCBI Taxonomy" id="1169474"/>
    <lineage>
        <taxon>Eukaryota</taxon>
        <taxon>Sar</taxon>
        <taxon>Alveolata</taxon>
        <taxon>Colpodellida</taxon>
        <taxon>Chromeraceae</taxon>
        <taxon>Chromera</taxon>
    </lineage>
</organism>
<feature type="compositionally biased region" description="Basic and acidic residues" evidence="1">
    <location>
        <begin position="669"/>
        <end position="678"/>
    </location>
</feature>
<name>A0A0G4G2L1_9ALVE</name>
<gene>
    <name evidence="2" type="ORF">Cvel_19946</name>
</gene>
<feature type="region of interest" description="Disordered" evidence="1">
    <location>
        <begin position="646"/>
        <end position="686"/>
    </location>
</feature>
<feature type="compositionally biased region" description="Polar residues" evidence="1">
    <location>
        <begin position="780"/>
        <end position="794"/>
    </location>
</feature>
<feature type="compositionally biased region" description="Basic and acidic residues" evidence="1">
    <location>
        <begin position="573"/>
        <end position="596"/>
    </location>
</feature>
<feature type="region of interest" description="Disordered" evidence="1">
    <location>
        <begin position="774"/>
        <end position="798"/>
    </location>
</feature>
<feature type="region of interest" description="Disordered" evidence="1">
    <location>
        <begin position="945"/>
        <end position="983"/>
    </location>
</feature>
<dbReference type="AlphaFoldDB" id="A0A0G4G2L1"/>
<accession>A0A0G4G2L1</accession>
<feature type="compositionally biased region" description="Basic and acidic residues" evidence="1">
    <location>
        <begin position="945"/>
        <end position="976"/>
    </location>
</feature>
<dbReference type="VEuPathDB" id="CryptoDB:Cvel_19946"/>
<reference evidence="2" key="1">
    <citation type="submission" date="2014-11" db="EMBL/GenBank/DDBJ databases">
        <authorList>
            <person name="Otto D Thomas"/>
            <person name="Naeem Raeece"/>
        </authorList>
    </citation>
    <scope>NUCLEOTIDE SEQUENCE</scope>
</reference>